<evidence type="ECO:0000313" key="1">
    <source>
        <dbReference type="EMBL" id="MBD2254709.1"/>
    </source>
</evidence>
<dbReference type="RefSeq" id="WP_190571057.1">
    <property type="nucleotide sequence ID" value="NZ_JACJQL010000062.1"/>
</dbReference>
<protein>
    <submittedName>
        <fullName evidence="1">Uncharacterized protein</fullName>
    </submittedName>
</protein>
<evidence type="ECO:0000313" key="2">
    <source>
        <dbReference type="Proteomes" id="UP000621307"/>
    </source>
</evidence>
<organism evidence="1 2">
    <name type="scientific">Nostoc parmelioides FACHB-3921</name>
    <dbReference type="NCBI Taxonomy" id="2692909"/>
    <lineage>
        <taxon>Bacteria</taxon>
        <taxon>Bacillati</taxon>
        <taxon>Cyanobacteriota</taxon>
        <taxon>Cyanophyceae</taxon>
        <taxon>Nostocales</taxon>
        <taxon>Nostocaceae</taxon>
        <taxon>Nostoc</taxon>
    </lineage>
</organism>
<sequence>MSLNRQLHLRGLIVKAGRVGRGNATIHEKFGDRQTFRSTESTNLQIHVRQICINC</sequence>
<keyword evidence="2" id="KW-1185">Reference proteome</keyword>
<proteinExistence type="predicted"/>
<reference evidence="1 2" key="1">
    <citation type="journal article" date="2020" name="ISME J.">
        <title>Comparative genomics reveals insights into cyanobacterial evolution and habitat adaptation.</title>
        <authorList>
            <person name="Chen M.Y."/>
            <person name="Teng W.K."/>
            <person name="Zhao L."/>
            <person name="Hu C.X."/>
            <person name="Zhou Y.K."/>
            <person name="Han B.P."/>
            <person name="Song L.R."/>
            <person name="Shu W.S."/>
        </authorList>
    </citation>
    <scope>NUCLEOTIDE SEQUENCE [LARGE SCALE GENOMIC DNA]</scope>
    <source>
        <strain evidence="1 2">FACHB-3921</strain>
    </source>
</reference>
<comment type="caution">
    <text evidence="1">The sequence shown here is derived from an EMBL/GenBank/DDBJ whole genome shotgun (WGS) entry which is preliminary data.</text>
</comment>
<name>A0ABR8BM16_9NOSO</name>
<dbReference type="EMBL" id="JACJQL010000062">
    <property type="protein sequence ID" value="MBD2254709.1"/>
    <property type="molecule type" value="Genomic_DNA"/>
</dbReference>
<accession>A0ABR8BM16</accession>
<gene>
    <name evidence="1" type="ORF">H6G14_26085</name>
</gene>
<dbReference type="Proteomes" id="UP000621307">
    <property type="component" value="Unassembled WGS sequence"/>
</dbReference>